<dbReference type="AlphaFoldDB" id="A0A1H5WTL9"/>
<feature type="signal peptide" evidence="1">
    <location>
        <begin position="1"/>
        <end position="21"/>
    </location>
</feature>
<dbReference type="SUPFAM" id="SSF56935">
    <property type="entry name" value="Porins"/>
    <property type="match status" value="1"/>
</dbReference>
<organism evidence="2 3">
    <name type="scientific">Xylanibacter ruminicola</name>
    <name type="common">Prevotella ruminicola</name>
    <dbReference type="NCBI Taxonomy" id="839"/>
    <lineage>
        <taxon>Bacteria</taxon>
        <taxon>Pseudomonadati</taxon>
        <taxon>Bacteroidota</taxon>
        <taxon>Bacteroidia</taxon>
        <taxon>Bacteroidales</taxon>
        <taxon>Prevotellaceae</taxon>
        <taxon>Xylanibacter</taxon>
    </lineage>
</organism>
<protein>
    <recommendedName>
        <fullName evidence="4">Phosphate-selective porin O and P</fullName>
    </recommendedName>
</protein>
<sequence>MKSAFIFMAFLWCALPRPVIAQDEDSLRVGVKGFVDTYHAVRTEQPNDWMSSRTRVRGEVSVEKGHAGAFVSANLVYNAILKERTDFQLREAYAYYSDQHWDLRAGRQIVVWGVADGLRLTDVISPMDYTEFLAQDYDDIRIPVGGLRLRYSHEKWSLEAVAVPVSSFFELPTDTENPWSVGAIPINNEPSHKLCNMEYGARLSFYLSGIDFSFSALHTWNKMPVVCNGRGDYRRMTMLGADLSVPVDKFVIRGELAEYLDEAQSANGVKDMPRAASTNGLIGIDWYAGNDWSLSAQYAHKYVAWGEHRNTGLATFRLSKELLHNTLTLQSFAYVDVTNGGIYNRLSGDYALNDQLHAIVGYDYFHADRGMFTVYDKNSEVFLKLKYSF</sequence>
<dbReference type="RefSeq" id="WP_036909958.1">
    <property type="nucleotide sequence ID" value="NZ_FNUV01000007.1"/>
</dbReference>
<accession>A0A1H5WTL9</accession>
<reference evidence="2 3" key="1">
    <citation type="submission" date="2016-10" db="EMBL/GenBank/DDBJ databases">
        <authorList>
            <person name="de Groot N.N."/>
        </authorList>
    </citation>
    <scope>NUCLEOTIDE SEQUENCE [LARGE SCALE GENOMIC DNA]</scope>
    <source>
        <strain evidence="2 3">AR32</strain>
    </source>
</reference>
<dbReference type="Proteomes" id="UP000236735">
    <property type="component" value="Unassembled WGS sequence"/>
</dbReference>
<evidence type="ECO:0000313" key="3">
    <source>
        <dbReference type="Proteomes" id="UP000236735"/>
    </source>
</evidence>
<gene>
    <name evidence="2" type="ORF">SAMN05216354_2481</name>
</gene>
<dbReference type="InterPro" id="IPR010727">
    <property type="entry name" value="DUF1302"/>
</dbReference>
<evidence type="ECO:0008006" key="4">
    <source>
        <dbReference type="Google" id="ProtNLM"/>
    </source>
</evidence>
<dbReference type="EMBL" id="FNUV01000007">
    <property type="protein sequence ID" value="SEG02645.1"/>
    <property type="molecule type" value="Genomic_DNA"/>
</dbReference>
<evidence type="ECO:0000313" key="2">
    <source>
        <dbReference type="EMBL" id="SEG02645.1"/>
    </source>
</evidence>
<keyword evidence="1" id="KW-0732">Signal</keyword>
<dbReference type="Pfam" id="PF06980">
    <property type="entry name" value="DUF1302"/>
    <property type="match status" value="1"/>
</dbReference>
<name>A0A1H5WTL9_XYLRU</name>
<evidence type="ECO:0000256" key="1">
    <source>
        <dbReference type="SAM" id="SignalP"/>
    </source>
</evidence>
<proteinExistence type="predicted"/>
<feature type="chain" id="PRO_5009288702" description="Phosphate-selective porin O and P" evidence="1">
    <location>
        <begin position="22"/>
        <end position="389"/>
    </location>
</feature>
<dbReference type="GeneID" id="32573568"/>